<dbReference type="InterPro" id="IPR029063">
    <property type="entry name" value="SAM-dependent_MTases_sf"/>
</dbReference>
<dbReference type="RefSeq" id="WP_084121764.1">
    <property type="nucleotide sequence ID" value="NZ_LT838813.1"/>
</dbReference>
<protein>
    <recommendedName>
        <fullName evidence="2">site-specific DNA-methyltransferase (adenine-specific)</fullName>
        <ecNumber evidence="2">2.1.1.72</ecNumber>
    </recommendedName>
</protein>
<gene>
    <name evidence="10" type="ORF">SAMN00777080_3639</name>
</gene>
<dbReference type="EMBL" id="LT838813">
    <property type="protein sequence ID" value="SMD45001.1"/>
    <property type="molecule type" value="Genomic_DNA"/>
</dbReference>
<organism evidence="10 11">
    <name type="scientific">Aquiflexum balticum DSM 16537</name>
    <dbReference type="NCBI Taxonomy" id="758820"/>
    <lineage>
        <taxon>Bacteria</taxon>
        <taxon>Pseudomonadati</taxon>
        <taxon>Bacteroidota</taxon>
        <taxon>Cytophagia</taxon>
        <taxon>Cytophagales</taxon>
        <taxon>Cyclobacteriaceae</taxon>
        <taxon>Aquiflexum</taxon>
    </lineage>
</organism>
<dbReference type="PROSITE" id="PS00092">
    <property type="entry name" value="N6_MTASE"/>
    <property type="match status" value="1"/>
</dbReference>
<evidence type="ECO:0000256" key="2">
    <source>
        <dbReference type="ARBA" id="ARBA00011900"/>
    </source>
</evidence>
<dbReference type="GO" id="GO:0003677">
    <property type="term" value="F:DNA binding"/>
    <property type="evidence" value="ECO:0007669"/>
    <property type="project" value="InterPro"/>
</dbReference>
<dbReference type="Pfam" id="PF12161">
    <property type="entry name" value="HsdM_N"/>
    <property type="match status" value="1"/>
</dbReference>
<dbReference type="InterPro" id="IPR002052">
    <property type="entry name" value="DNA_methylase_N6_adenine_CS"/>
</dbReference>
<dbReference type="InterPro" id="IPR038333">
    <property type="entry name" value="T1MK-like_N_sf"/>
</dbReference>
<dbReference type="EC" id="2.1.1.72" evidence="2"/>
<dbReference type="Gene3D" id="1.20.1260.30">
    <property type="match status" value="1"/>
</dbReference>
<dbReference type="InterPro" id="IPR051537">
    <property type="entry name" value="DNA_Adenine_Mtase"/>
</dbReference>
<dbReference type="AlphaFoldDB" id="A0A1W2H7W4"/>
<dbReference type="REBASE" id="196312">
    <property type="entry name" value="M.Aba17537ORF3639P"/>
</dbReference>
<feature type="domain" description="N6 adenine-specific DNA methyltransferase N-terminal" evidence="9">
    <location>
        <begin position="5"/>
        <end position="129"/>
    </location>
</feature>
<sequence length="479" mass="55076">MTTITANIKGIRDIMRKDTGVDGDAQRISQMVWMLFMKIFADKEEEWEITIEGYRSPIPDRFKWQNWAANEEGLTGDALMDFINNELFPALKELDFSISPQAKIIRSVFEDTYNYMKNGTLFRQVINQINRIDFNSSKDRHLFNDLYETILKELQSAGSSGEYYTPRAVTQFMVDIIDPQLKETVLDPASGTGGFLTCTIDHKKKLVQNDQDERDLQATIRGIEKKPLPHLLCTTNLMLHGFDVPAVRRDNLLSKPYADWGASDKVDIILTNPPFGGVEEDGTETNFPQKFRTKETADLFLALIIRLLKDGGRSAVVLPDGTLFGEGVKTRIKEELMERCNLHTIVRLPNGVFNPYTGIKTNLLFFEKGTPTKDIWYFEHPYPDGVKSYNKGKPIHIKEFDLEKAWWNDRENEAYSQYAWKVSAEEIKNRGYNLDIKNPHQEVDNLESPEVLLKIYQATEKKISDIQDEIIKVLTEALR</sequence>
<dbReference type="Gene3D" id="3.40.50.150">
    <property type="entry name" value="Vaccinia Virus protein VP39"/>
    <property type="match status" value="1"/>
</dbReference>
<dbReference type="PANTHER" id="PTHR42933">
    <property type="entry name" value="SLR6095 PROTEIN"/>
    <property type="match status" value="1"/>
</dbReference>
<feature type="domain" description="DNA methylase adenine-specific" evidence="8">
    <location>
        <begin position="139"/>
        <end position="443"/>
    </location>
</feature>
<dbReference type="GO" id="GO:0009007">
    <property type="term" value="F:site-specific DNA-methyltransferase (adenine-specific) activity"/>
    <property type="evidence" value="ECO:0007669"/>
    <property type="project" value="UniProtKB-EC"/>
</dbReference>
<accession>A0A1W2H7W4</accession>
<comment type="catalytic activity">
    <reaction evidence="7">
        <text>a 2'-deoxyadenosine in DNA + S-adenosyl-L-methionine = an N(6)-methyl-2'-deoxyadenosine in DNA + S-adenosyl-L-homocysteine + H(+)</text>
        <dbReference type="Rhea" id="RHEA:15197"/>
        <dbReference type="Rhea" id="RHEA-COMP:12418"/>
        <dbReference type="Rhea" id="RHEA-COMP:12419"/>
        <dbReference type="ChEBI" id="CHEBI:15378"/>
        <dbReference type="ChEBI" id="CHEBI:57856"/>
        <dbReference type="ChEBI" id="CHEBI:59789"/>
        <dbReference type="ChEBI" id="CHEBI:90615"/>
        <dbReference type="ChEBI" id="CHEBI:90616"/>
        <dbReference type="EC" id="2.1.1.72"/>
    </reaction>
</comment>
<dbReference type="OrthoDB" id="9814572at2"/>
<evidence type="ECO:0000256" key="5">
    <source>
        <dbReference type="ARBA" id="ARBA00022691"/>
    </source>
</evidence>
<keyword evidence="4" id="KW-0808">Transferase</keyword>
<evidence type="ECO:0000256" key="6">
    <source>
        <dbReference type="ARBA" id="ARBA00022747"/>
    </source>
</evidence>
<evidence type="ECO:0000256" key="1">
    <source>
        <dbReference type="ARBA" id="ARBA00006594"/>
    </source>
</evidence>
<dbReference type="InterPro" id="IPR003356">
    <property type="entry name" value="DNA_methylase_A-5"/>
</dbReference>
<proteinExistence type="inferred from homology"/>
<dbReference type="STRING" id="758820.SAMN00777080_3639"/>
<evidence type="ECO:0000313" key="10">
    <source>
        <dbReference type="EMBL" id="SMD45001.1"/>
    </source>
</evidence>
<evidence type="ECO:0000256" key="3">
    <source>
        <dbReference type="ARBA" id="ARBA00022603"/>
    </source>
</evidence>
<dbReference type="GO" id="GO:0009307">
    <property type="term" value="P:DNA restriction-modification system"/>
    <property type="evidence" value="ECO:0007669"/>
    <property type="project" value="UniProtKB-KW"/>
</dbReference>
<evidence type="ECO:0000259" key="9">
    <source>
        <dbReference type="Pfam" id="PF12161"/>
    </source>
</evidence>
<evidence type="ECO:0000256" key="4">
    <source>
        <dbReference type="ARBA" id="ARBA00022679"/>
    </source>
</evidence>
<dbReference type="InterPro" id="IPR022749">
    <property type="entry name" value="D12N6_MeTrfase_N"/>
</dbReference>
<dbReference type="SUPFAM" id="SSF53335">
    <property type="entry name" value="S-adenosyl-L-methionine-dependent methyltransferases"/>
    <property type="match status" value="1"/>
</dbReference>
<dbReference type="GO" id="GO:0032259">
    <property type="term" value="P:methylation"/>
    <property type="evidence" value="ECO:0007669"/>
    <property type="project" value="UniProtKB-KW"/>
</dbReference>
<reference evidence="11" key="1">
    <citation type="submission" date="2017-04" db="EMBL/GenBank/DDBJ databases">
        <authorList>
            <person name="Varghese N."/>
            <person name="Submissions S."/>
        </authorList>
    </citation>
    <scope>NUCLEOTIDE SEQUENCE [LARGE SCALE GENOMIC DNA]</scope>
    <source>
        <strain evidence="11">DSM 16537</strain>
    </source>
</reference>
<keyword evidence="3" id="KW-0489">Methyltransferase</keyword>
<keyword evidence="6" id="KW-0680">Restriction system</keyword>
<dbReference type="PRINTS" id="PR00507">
    <property type="entry name" value="N12N6MTFRASE"/>
</dbReference>
<evidence type="ECO:0000256" key="7">
    <source>
        <dbReference type="ARBA" id="ARBA00047942"/>
    </source>
</evidence>
<comment type="similarity">
    <text evidence="1">Belongs to the N(4)/N(6)-methyltransferase family.</text>
</comment>
<evidence type="ECO:0000313" key="11">
    <source>
        <dbReference type="Proteomes" id="UP000192333"/>
    </source>
</evidence>
<dbReference type="GO" id="GO:0008170">
    <property type="term" value="F:N-methyltransferase activity"/>
    <property type="evidence" value="ECO:0007669"/>
    <property type="project" value="InterPro"/>
</dbReference>
<dbReference type="Proteomes" id="UP000192333">
    <property type="component" value="Chromosome I"/>
</dbReference>
<keyword evidence="5" id="KW-0949">S-adenosyl-L-methionine</keyword>
<keyword evidence="11" id="KW-1185">Reference proteome</keyword>
<evidence type="ECO:0000259" key="8">
    <source>
        <dbReference type="Pfam" id="PF02384"/>
    </source>
</evidence>
<dbReference type="PANTHER" id="PTHR42933:SF4">
    <property type="entry name" value="TYPE I RESTRICTION ENZYME ECOKI METHYLASE SUBUNIT"/>
    <property type="match status" value="1"/>
</dbReference>
<dbReference type="Pfam" id="PF02384">
    <property type="entry name" value="N6_Mtase"/>
    <property type="match status" value="1"/>
</dbReference>
<name>A0A1W2H7W4_9BACT</name>